<feature type="region of interest" description="Disordered" evidence="1">
    <location>
        <begin position="44"/>
        <end position="78"/>
    </location>
</feature>
<proteinExistence type="predicted"/>
<evidence type="ECO:0000256" key="1">
    <source>
        <dbReference type="SAM" id="MobiDB-lite"/>
    </source>
</evidence>
<feature type="compositionally biased region" description="Basic and acidic residues" evidence="1">
    <location>
        <begin position="63"/>
        <end position="72"/>
    </location>
</feature>
<protein>
    <submittedName>
        <fullName evidence="2">Uncharacterized protein</fullName>
    </submittedName>
</protein>
<reference evidence="2" key="1">
    <citation type="submission" date="2021-01" db="EMBL/GenBank/DDBJ databases">
        <authorList>
            <person name="Corre E."/>
            <person name="Pelletier E."/>
            <person name="Niang G."/>
            <person name="Scheremetjew M."/>
            <person name="Finn R."/>
            <person name="Kale V."/>
            <person name="Holt S."/>
            <person name="Cochrane G."/>
            <person name="Meng A."/>
            <person name="Brown T."/>
            <person name="Cohen L."/>
        </authorList>
    </citation>
    <scope>NUCLEOTIDE SEQUENCE</scope>
    <source>
        <strain evidence="2">WS</strain>
    </source>
</reference>
<organism evidence="2">
    <name type="scientific">Percolomonas cosmopolitus</name>
    <dbReference type="NCBI Taxonomy" id="63605"/>
    <lineage>
        <taxon>Eukaryota</taxon>
        <taxon>Discoba</taxon>
        <taxon>Heterolobosea</taxon>
        <taxon>Tetramitia</taxon>
        <taxon>Eutetramitia</taxon>
        <taxon>Percolomonadidae</taxon>
        <taxon>Percolomonas</taxon>
    </lineage>
</organism>
<dbReference type="EMBL" id="HBGD01009879">
    <property type="protein sequence ID" value="CAD9084866.1"/>
    <property type="molecule type" value="Transcribed_RNA"/>
</dbReference>
<accession>A0A7S1PK76</accession>
<gene>
    <name evidence="2" type="ORF">PCOS0759_LOCUS8120</name>
</gene>
<name>A0A7S1PK76_9EUKA</name>
<dbReference type="AlphaFoldDB" id="A0A7S1PK76"/>
<sequence>MTKFSFPRPYAQLSTSQDQQNLINFVDTFMKVKYKTDLRVDEASFSDGNDERDRRRYQSSSRSVERTTEWRNESNPANYSEIKRELAAPSMTHHHSVTPPSRAQMIAESPSTSQDFQNDDIVSVNTEDAFALLDTPARSACDMMRDATPIRSSSPHRRATVPTDVTKTEAVHIQSLRKSRFDIQSDFFSLLSNSDFAEGRYFLEELDNCVRACDHLNRQLLHLFSHPDSFKRNTLRLGAQIQDLAGDDEAFAHSCFCTAEFKSKNAHRNLRKR</sequence>
<evidence type="ECO:0000313" key="2">
    <source>
        <dbReference type="EMBL" id="CAD9084866.1"/>
    </source>
</evidence>